<keyword evidence="2" id="KW-0812">Transmembrane</keyword>
<keyword evidence="2" id="KW-0472">Membrane</keyword>
<dbReference type="KEGG" id="chya:V22_05730"/>
<evidence type="ECO:0000256" key="1">
    <source>
        <dbReference type="SAM" id="MobiDB-lite"/>
    </source>
</evidence>
<dbReference type="Proteomes" id="UP000319976">
    <property type="component" value="Chromosome"/>
</dbReference>
<keyword evidence="2" id="KW-1133">Transmembrane helix</keyword>
<feature type="transmembrane region" description="Helical" evidence="2">
    <location>
        <begin position="267"/>
        <end position="289"/>
    </location>
</feature>
<dbReference type="EMBL" id="CP036316">
    <property type="protein sequence ID" value="QDT63352.1"/>
    <property type="molecule type" value="Genomic_DNA"/>
</dbReference>
<sequence length="300" mass="32708">MEATPVAFGLVAVIALFVLAMFSVVVGGVIIYAIAKSSWKPVLVLGAVLMMMVLPALVLGFVGVKRSAVATRSVATTSTSTFQEARPQPVDLSSIRTPSHTSLASVASPSSSTVPPVTAPRPWWEATENSSSDFDDITQSEIAIDILPDWAQQEELSEQNRKLVVVQSGQFATEELANTNALTEVREVVAKDYAASFSSTLDSAFPMHLVESAAVRKTVVLPIVRTAGENQFTVYRSYKQVELSDQVRNDIHQQWQKWIGPERRKKIVALLVMATGVAFVASLVLRFPFRRQSPPTQPHA</sequence>
<accession>A0A517T4P4</accession>
<feature type="compositionally biased region" description="Low complexity" evidence="1">
    <location>
        <begin position="102"/>
        <end position="116"/>
    </location>
</feature>
<keyword evidence="4" id="KW-1185">Reference proteome</keyword>
<reference evidence="3 4" key="1">
    <citation type="submission" date="2019-02" db="EMBL/GenBank/DDBJ databases">
        <title>Deep-cultivation of Planctomycetes and their phenomic and genomic characterization uncovers novel biology.</title>
        <authorList>
            <person name="Wiegand S."/>
            <person name="Jogler M."/>
            <person name="Boedeker C."/>
            <person name="Pinto D."/>
            <person name="Vollmers J."/>
            <person name="Rivas-Marin E."/>
            <person name="Kohn T."/>
            <person name="Peeters S.H."/>
            <person name="Heuer A."/>
            <person name="Rast P."/>
            <person name="Oberbeckmann S."/>
            <person name="Bunk B."/>
            <person name="Jeske O."/>
            <person name="Meyerdierks A."/>
            <person name="Storesund J.E."/>
            <person name="Kallscheuer N."/>
            <person name="Luecker S."/>
            <person name="Lage O.M."/>
            <person name="Pohl T."/>
            <person name="Merkel B.J."/>
            <person name="Hornburger P."/>
            <person name="Mueller R.-W."/>
            <person name="Bruemmer F."/>
            <person name="Labrenz M."/>
            <person name="Spormann A.M."/>
            <person name="Op den Camp H."/>
            <person name="Overmann J."/>
            <person name="Amann R."/>
            <person name="Jetten M.S.M."/>
            <person name="Mascher T."/>
            <person name="Medema M.H."/>
            <person name="Devos D.P."/>
            <person name="Kaster A.-K."/>
            <person name="Ovreas L."/>
            <person name="Rohde M."/>
            <person name="Galperin M.Y."/>
            <person name="Jogler C."/>
        </authorList>
    </citation>
    <scope>NUCLEOTIDE SEQUENCE [LARGE SCALE GENOMIC DNA]</scope>
    <source>
        <strain evidence="3 4">V22</strain>
    </source>
</reference>
<dbReference type="RefSeq" id="WP_145259617.1">
    <property type="nucleotide sequence ID" value="NZ_CP036316.1"/>
</dbReference>
<organism evidence="3 4">
    <name type="scientific">Calycomorphotria hydatis</name>
    <dbReference type="NCBI Taxonomy" id="2528027"/>
    <lineage>
        <taxon>Bacteria</taxon>
        <taxon>Pseudomonadati</taxon>
        <taxon>Planctomycetota</taxon>
        <taxon>Planctomycetia</taxon>
        <taxon>Planctomycetales</taxon>
        <taxon>Planctomycetaceae</taxon>
        <taxon>Calycomorphotria</taxon>
    </lineage>
</organism>
<evidence type="ECO:0000256" key="2">
    <source>
        <dbReference type="SAM" id="Phobius"/>
    </source>
</evidence>
<evidence type="ECO:0000313" key="4">
    <source>
        <dbReference type="Proteomes" id="UP000319976"/>
    </source>
</evidence>
<evidence type="ECO:0000313" key="3">
    <source>
        <dbReference type="EMBL" id="QDT63352.1"/>
    </source>
</evidence>
<gene>
    <name evidence="3" type="ORF">V22_05730</name>
</gene>
<feature type="region of interest" description="Disordered" evidence="1">
    <location>
        <begin position="102"/>
        <end position="121"/>
    </location>
</feature>
<feature type="transmembrane region" description="Helical" evidence="2">
    <location>
        <begin position="41"/>
        <end position="64"/>
    </location>
</feature>
<feature type="transmembrane region" description="Helical" evidence="2">
    <location>
        <begin position="7"/>
        <end position="35"/>
    </location>
</feature>
<protein>
    <submittedName>
        <fullName evidence="3">Uncharacterized protein</fullName>
    </submittedName>
</protein>
<dbReference type="AlphaFoldDB" id="A0A517T4P4"/>
<proteinExistence type="predicted"/>
<name>A0A517T4P4_9PLAN</name>